<dbReference type="Proteomes" id="UP000325081">
    <property type="component" value="Unassembled WGS sequence"/>
</dbReference>
<keyword evidence="2" id="KW-0812">Transmembrane</keyword>
<keyword evidence="4" id="KW-1185">Reference proteome</keyword>
<feature type="region of interest" description="Disordered" evidence="1">
    <location>
        <begin position="69"/>
        <end position="109"/>
    </location>
</feature>
<feature type="transmembrane region" description="Helical" evidence="2">
    <location>
        <begin position="6"/>
        <end position="24"/>
    </location>
</feature>
<dbReference type="EMBL" id="BKCP01005317">
    <property type="protein sequence ID" value="GER37290.1"/>
    <property type="molecule type" value="Genomic_DNA"/>
</dbReference>
<dbReference type="AlphaFoldDB" id="A0A5A7PWT6"/>
<organism evidence="3 4">
    <name type="scientific">Striga asiatica</name>
    <name type="common">Asiatic witchweed</name>
    <name type="synonym">Buchnera asiatica</name>
    <dbReference type="NCBI Taxonomy" id="4170"/>
    <lineage>
        <taxon>Eukaryota</taxon>
        <taxon>Viridiplantae</taxon>
        <taxon>Streptophyta</taxon>
        <taxon>Embryophyta</taxon>
        <taxon>Tracheophyta</taxon>
        <taxon>Spermatophyta</taxon>
        <taxon>Magnoliopsida</taxon>
        <taxon>eudicotyledons</taxon>
        <taxon>Gunneridae</taxon>
        <taxon>Pentapetalae</taxon>
        <taxon>asterids</taxon>
        <taxon>lamiids</taxon>
        <taxon>Lamiales</taxon>
        <taxon>Orobanchaceae</taxon>
        <taxon>Buchnereae</taxon>
        <taxon>Striga</taxon>
    </lineage>
</organism>
<name>A0A5A7PWT6_STRAF</name>
<feature type="compositionally biased region" description="Pro residues" evidence="1">
    <location>
        <begin position="69"/>
        <end position="82"/>
    </location>
</feature>
<sequence length="109" mass="12397">MDTEKAINLRFIIYVMVIVLIYVGHHHAVRGREIHLQKNDTSLDQNAKNKSRVVEPPLIPPFFSPPPFVESPSPPEYPPPICHRPTCRTASSIHADHTKDTNTKQNKHS</sequence>
<keyword evidence="2" id="KW-0472">Membrane</keyword>
<proteinExistence type="predicted"/>
<evidence type="ECO:0000313" key="4">
    <source>
        <dbReference type="Proteomes" id="UP000325081"/>
    </source>
</evidence>
<comment type="caution">
    <text evidence="3">The sequence shown here is derived from an EMBL/GenBank/DDBJ whole genome shotgun (WGS) entry which is preliminary data.</text>
</comment>
<evidence type="ECO:0000313" key="3">
    <source>
        <dbReference type="EMBL" id="GER37290.1"/>
    </source>
</evidence>
<gene>
    <name evidence="3" type="ORF">STAS_13686</name>
</gene>
<accession>A0A5A7PWT6</accession>
<evidence type="ECO:0000256" key="1">
    <source>
        <dbReference type="SAM" id="MobiDB-lite"/>
    </source>
</evidence>
<keyword evidence="2" id="KW-1133">Transmembrane helix</keyword>
<evidence type="ECO:0000256" key="2">
    <source>
        <dbReference type="SAM" id="Phobius"/>
    </source>
</evidence>
<protein>
    <submittedName>
        <fullName evidence="3">tRNA-dihydrouridine(47) synthase [NAD(P)(+)]</fullName>
    </submittedName>
</protein>
<reference evidence="4" key="1">
    <citation type="journal article" date="2019" name="Curr. Biol.">
        <title>Genome Sequence of Striga asiatica Provides Insight into the Evolution of Plant Parasitism.</title>
        <authorList>
            <person name="Yoshida S."/>
            <person name="Kim S."/>
            <person name="Wafula E.K."/>
            <person name="Tanskanen J."/>
            <person name="Kim Y.M."/>
            <person name="Honaas L."/>
            <person name="Yang Z."/>
            <person name="Spallek T."/>
            <person name="Conn C.E."/>
            <person name="Ichihashi Y."/>
            <person name="Cheong K."/>
            <person name="Cui S."/>
            <person name="Der J.P."/>
            <person name="Gundlach H."/>
            <person name="Jiao Y."/>
            <person name="Hori C."/>
            <person name="Ishida J.K."/>
            <person name="Kasahara H."/>
            <person name="Kiba T."/>
            <person name="Kim M.S."/>
            <person name="Koo N."/>
            <person name="Laohavisit A."/>
            <person name="Lee Y.H."/>
            <person name="Lumba S."/>
            <person name="McCourt P."/>
            <person name="Mortimer J.C."/>
            <person name="Mutuku J.M."/>
            <person name="Nomura T."/>
            <person name="Sasaki-Sekimoto Y."/>
            <person name="Seto Y."/>
            <person name="Wang Y."/>
            <person name="Wakatake T."/>
            <person name="Sakakibara H."/>
            <person name="Demura T."/>
            <person name="Yamaguchi S."/>
            <person name="Yoneyama K."/>
            <person name="Manabe R.I."/>
            <person name="Nelson D.C."/>
            <person name="Schulman A.H."/>
            <person name="Timko M.P."/>
            <person name="dePamphilis C.W."/>
            <person name="Choi D."/>
            <person name="Shirasu K."/>
        </authorList>
    </citation>
    <scope>NUCLEOTIDE SEQUENCE [LARGE SCALE GENOMIC DNA]</scope>
    <source>
        <strain evidence="4">cv. UVA1</strain>
    </source>
</reference>